<dbReference type="OrthoDB" id="6347235at2759"/>
<keyword evidence="5" id="KW-0393">Immunoglobulin domain</keyword>
<evidence type="ECO:0000256" key="1">
    <source>
        <dbReference type="ARBA" id="ARBA00004479"/>
    </source>
</evidence>
<dbReference type="InterPro" id="IPR003599">
    <property type="entry name" value="Ig_sub"/>
</dbReference>
<gene>
    <name evidence="7" type="ORF">C7M84_000338</name>
</gene>
<dbReference type="EMBL" id="QCYY01001050">
    <property type="protein sequence ID" value="ROT80928.1"/>
    <property type="molecule type" value="Genomic_DNA"/>
</dbReference>
<dbReference type="PROSITE" id="PS50835">
    <property type="entry name" value="IG_LIKE"/>
    <property type="match status" value="4"/>
</dbReference>
<dbReference type="InterPro" id="IPR003598">
    <property type="entry name" value="Ig_sub2"/>
</dbReference>
<dbReference type="InterPro" id="IPR013162">
    <property type="entry name" value="CD80_C2-set"/>
</dbReference>
<evidence type="ECO:0000256" key="5">
    <source>
        <dbReference type="ARBA" id="ARBA00023319"/>
    </source>
</evidence>
<dbReference type="SUPFAM" id="SSF48726">
    <property type="entry name" value="Immunoglobulin"/>
    <property type="match status" value="4"/>
</dbReference>
<evidence type="ECO:0000313" key="7">
    <source>
        <dbReference type="EMBL" id="ROT80928.1"/>
    </source>
</evidence>
<dbReference type="GO" id="GO:0050839">
    <property type="term" value="F:cell adhesion molecule binding"/>
    <property type="evidence" value="ECO:0007669"/>
    <property type="project" value="TreeGrafter"/>
</dbReference>
<dbReference type="SMART" id="SM00408">
    <property type="entry name" value="IGc2"/>
    <property type="match status" value="3"/>
</dbReference>
<comment type="subcellular location">
    <subcellularLocation>
        <location evidence="1">Membrane</location>
        <topology evidence="1">Single-pass type I membrane protein</topology>
    </subcellularLocation>
</comment>
<dbReference type="InterPro" id="IPR036179">
    <property type="entry name" value="Ig-like_dom_sf"/>
</dbReference>
<accession>A0A3R7MFA2</accession>
<dbReference type="PANTHER" id="PTHR11640">
    <property type="entry name" value="NEPHRIN"/>
    <property type="match status" value="1"/>
</dbReference>
<dbReference type="GO" id="GO:0098609">
    <property type="term" value="P:cell-cell adhesion"/>
    <property type="evidence" value="ECO:0007669"/>
    <property type="project" value="TreeGrafter"/>
</dbReference>
<reference evidence="7 8" key="2">
    <citation type="submission" date="2019-01" db="EMBL/GenBank/DDBJ databases">
        <title>The decoding of complex shrimp genome reveals the adaptation for benthos swimmer, frequently molting mechanism and breeding impact on genome.</title>
        <authorList>
            <person name="Sun Y."/>
            <person name="Gao Y."/>
            <person name="Yu Y."/>
        </authorList>
    </citation>
    <scope>NUCLEOTIDE SEQUENCE [LARGE SCALE GENOMIC DNA]</scope>
    <source>
        <tissue evidence="7">Muscle</tissue>
    </source>
</reference>
<dbReference type="InterPro" id="IPR007110">
    <property type="entry name" value="Ig-like_dom"/>
</dbReference>
<dbReference type="SMART" id="SM00409">
    <property type="entry name" value="IG"/>
    <property type="match status" value="3"/>
</dbReference>
<dbReference type="Pfam" id="PF13927">
    <property type="entry name" value="Ig_3"/>
    <property type="match status" value="1"/>
</dbReference>
<evidence type="ECO:0000256" key="4">
    <source>
        <dbReference type="ARBA" id="ARBA00023180"/>
    </source>
</evidence>
<keyword evidence="2" id="KW-0472">Membrane</keyword>
<dbReference type="GO" id="GO:0005886">
    <property type="term" value="C:plasma membrane"/>
    <property type="evidence" value="ECO:0007669"/>
    <property type="project" value="TreeGrafter"/>
</dbReference>
<reference evidence="7 8" key="1">
    <citation type="submission" date="2018-04" db="EMBL/GenBank/DDBJ databases">
        <authorList>
            <person name="Zhang X."/>
            <person name="Yuan J."/>
            <person name="Li F."/>
            <person name="Xiang J."/>
        </authorList>
    </citation>
    <scope>NUCLEOTIDE SEQUENCE [LARGE SCALE GENOMIC DNA]</scope>
    <source>
        <tissue evidence="7">Muscle</tissue>
    </source>
</reference>
<comment type="caution">
    <text evidence="7">The sequence shown here is derived from an EMBL/GenBank/DDBJ whole genome shotgun (WGS) entry which is preliminary data.</text>
</comment>
<protein>
    <submittedName>
        <fullName evidence="7">Nephrin</fullName>
    </submittedName>
</protein>
<name>A0A3R7MFA2_PENVA</name>
<feature type="domain" description="Ig-like" evidence="6">
    <location>
        <begin position="214"/>
        <end position="292"/>
    </location>
</feature>
<dbReference type="GO" id="GO:0005911">
    <property type="term" value="C:cell-cell junction"/>
    <property type="evidence" value="ECO:0007669"/>
    <property type="project" value="TreeGrafter"/>
</dbReference>
<dbReference type="Proteomes" id="UP000283509">
    <property type="component" value="Unassembled WGS sequence"/>
</dbReference>
<keyword evidence="8" id="KW-1185">Reference proteome</keyword>
<keyword evidence="4" id="KW-0325">Glycoprotein</keyword>
<dbReference type="STRING" id="6689.A0A3R7MFA2"/>
<feature type="domain" description="Ig-like" evidence="6">
    <location>
        <begin position="12"/>
        <end position="104"/>
    </location>
</feature>
<dbReference type="PANTHER" id="PTHR11640:SF31">
    <property type="entry name" value="IRREGULAR CHIASM C-ROUGHEST PROTEIN-RELATED"/>
    <property type="match status" value="1"/>
</dbReference>
<keyword evidence="3" id="KW-1015">Disulfide bond</keyword>
<evidence type="ECO:0000256" key="3">
    <source>
        <dbReference type="ARBA" id="ARBA00023157"/>
    </source>
</evidence>
<evidence type="ECO:0000256" key="2">
    <source>
        <dbReference type="ARBA" id="ARBA00023136"/>
    </source>
</evidence>
<dbReference type="AlphaFoldDB" id="A0A3R7MFA2"/>
<proteinExistence type="predicted"/>
<feature type="domain" description="Ig-like" evidence="6">
    <location>
        <begin position="110"/>
        <end position="205"/>
    </location>
</feature>
<evidence type="ECO:0000313" key="8">
    <source>
        <dbReference type="Proteomes" id="UP000283509"/>
    </source>
</evidence>
<evidence type="ECO:0000259" key="6">
    <source>
        <dbReference type="PROSITE" id="PS50835"/>
    </source>
</evidence>
<dbReference type="Gene3D" id="2.60.40.10">
    <property type="entry name" value="Immunoglobulins"/>
    <property type="match status" value="4"/>
</dbReference>
<dbReference type="InterPro" id="IPR051275">
    <property type="entry name" value="Cell_adhesion_signaling"/>
</dbReference>
<sequence>MSPDIIHWSKPPQRAVISGYRKEEILRAGDRRTLSCRARGGNPQPSVSWYRSGELVDDTSARDATGTVNTLDLVVTSEEDGAAYECRVANEVVEAPLADNVTLTVYCELPSSVSLTGPSEIEEGKPVTFACETSESNPPSSLLWTVQGKVLNNVKERVSRVSSGGWVTSSELTQYVVKSHRETEVAVECKAVNPAIDRVVKKKLVIGITQPPGPPVLEGDLSTEVIAGFTLDLKCSSMGGHPPPTVRIYKEDKEIFTSILRKDNATQARGKIEVSPVDNGSKVTCVVTSSASRAPLLTSATLTVLFAPWEVAGSAIPDIVEEGQVVTLSCESSSSHPPANITWKSGETILQAESVHFTQGAFGGTNTRSEIQVRPTAEDNGRAFTCEADNGLGSILKTDVSLNVLHGPRWVVEPAPQLDVYEGADLVIIASAASNPGPRAHTCFSLSQVLVVAWGGDITGERKQTTLRESHEAVFRELHRHGVQSEGND</sequence>
<feature type="domain" description="Ig-like" evidence="6">
    <location>
        <begin position="295"/>
        <end position="403"/>
    </location>
</feature>
<dbReference type="Pfam" id="PF08205">
    <property type="entry name" value="C2-set_2"/>
    <property type="match status" value="3"/>
</dbReference>
<organism evidence="7 8">
    <name type="scientific">Penaeus vannamei</name>
    <name type="common">Whiteleg shrimp</name>
    <name type="synonym">Litopenaeus vannamei</name>
    <dbReference type="NCBI Taxonomy" id="6689"/>
    <lineage>
        <taxon>Eukaryota</taxon>
        <taxon>Metazoa</taxon>
        <taxon>Ecdysozoa</taxon>
        <taxon>Arthropoda</taxon>
        <taxon>Crustacea</taxon>
        <taxon>Multicrustacea</taxon>
        <taxon>Malacostraca</taxon>
        <taxon>Eumalacostraca</taxon>
        <taxon>Eucarida</taxon>
        <taxon>Decapoda</taxon>
        <taxon>Dendrobranchiata</taxon>
        <taxon>Penaeoidea</taxon>
        <taxon>Penaeidae</taxon>
        <taxon>Penaeus</taxon>
    </lineage>
</organism>
<dbReference type="InterPro" id="IPR013783">
    <property type="entry name" value="Ig-like_fold"/>
</dbReference>